<dbReference type="OrthoDB" id="5152799at2759"/>
<dbReference type="Proteomes" id="UP000250266">
    <property type="component" value="Unassembled WGS sequence"/>
</dbReference>
<dbReference type="GO" id="GO:0030170">
    <property type="term" value="F:pyridoxal phosphate binding"/>
    <property type="evidence" value="ECO:0007669"/>
    <property type="project" value="InterPro"/>
</dbReference>
<accession>A0A8E2E070</accession>
<reference evidence="2 3" key="1">
    <citation type="journal article" date="2016" name="Nat. Commun.">
        <title>Ectomycorrhizal ecology is imprinted in the genome of the dominant symbiotic fungus Cenococcum geophilum.</title>
        <authorList>
            <consortium name="DOE Joint Genome Institute"/>
            <person name="Peter M."/>
            <person name="Kohler A."/>
            <person name="Ohm R.A."/>
            <person name="Kuo A."/>
            <person name="Krutzmann J."/>
            <person name="Morin E."/>
            <person name="Arend M."/>
            <person name="Barry K.W."/>
            <person name="Binder M."/>
            <person name="Choi C."/>
            <person name="Clum A."/>
            <person name="Copeland A."/>
            <person name="Grisel N."/>
            <person name="Haridas S."/>
            <person name="Kipfer T."/>
            <person name="LaButti K."/>
            <person name="Lindquist E."/>
            <person name="Lipzen A."/>
            <person name="Maire R."/>
            <person name="Meier B."/>
            <person name="Mihaltcheva S."/>
            <person name="Molinier V."/>
            <person name="Murat C."/>
            <person name="Poggeler S."/>
            <person name="Quandt C.A."/>
            <person name="Sperisen C."/>
            <person name="Tritt A."/>
            <person name="Tisserant E."/>
            <person name="Crous P.W."/>
            <person name="Henrissat B."/>
            <person name="Nehls U."/>
            <person name="Egli S."/>
            <person name="Spatafora J.W."/>
            <person name="Grigoriev I.V."/>
            <person name="Martin F.M."/>
        </authorList>
    </citation>
    <scope>NUCLEOTIDE SEQUENCE [LARGE SCALE GENOMIC DNA]</scope>
    <source>
        <strain evidence="2 3">CBS 459.81</strain>
    </source>
</reference>
<dbReference type="GO" id="GO:0004351">
    <property type="term" value="F:glutamate decarboxylase activity"/>
    <property type="evidence" value="ECO:0007669"/>
    <property type="project" value="InterPro"/>
</dbReference>
<dbReference type="AlphaFoldDB" id="A0A8E2E070"/>
<dbReference type="InterPro" id="IPR010107">
    <property type="entry name" value="Glutamate_decarboxylase"/>
</dbReference>
<name>A0A8E2E070_9PEZI</name>
<keyword evidence="3" id="KW-1185">Reference proteome</keyword>
<protein>
    <submittedName>
        <fullName evidence="2">Uncharacterized protein</fullName>
    </submittedName>
</protein>
<sequence>MNDRKTSAGYDAGLPVVAFSLSDDFKKKCPHVKQAAVSNLLRAKQYIIPNYPLPPNEDKTEILRVAVLESMSMDQLDRFISDICALTEKLTETLTETDAVDLVV</sequence>
<dbReference type="PANTHER" id="PTHR43321">
    <property type="entry name" value="GLUTAMATE DECARBOXYLASE"/>
    <property type="match status" value="1"/>
</dbReference>
<dbReference type="GO" id="GO:0006538">
    <property type="term" value="P:L-glutamate catabolic process"/>
    <property type="evidence" value="ECO:0007669"/>
    <property type="project" value="TreeGrafter"/>
</dbReference>
<dbReference type="Gene3D" id="3.90.1150.160">
    <property type="match status" value="1"/>
</dbReference>
<evidence type="ECO:0000256" key="1">
    <source>
        <dbReference type="ARBA" id="ARBA00009533"/>
    </source>
</evidence>
<comment type="similarity">
    <text evidence="1">Belongs to the group II decarboxylase family.</text>
</comment>
<evidence type="ECO:0000313" key="3">
    <source>
        <dbReference type="Proteomes" id="UP000250266"/>
    </source>
</evidence>
<dbReference type="GO" id="GO:0005829">
    <property type="term" value="C:cytosol"/>
    <property type="evidence" value="ECO:0007669"/>
    <property type="project" value="TreeGrafter"/>
</dbReference>
<dbReference type="SUPFAM" id="SSF53383">
    <property type="entry name" value="PLP-dependent transferases"/>
    <property type="match status" value="1"/>
</dbReference>
<dbReference type="PANTHER" id="PTHR43321:SF3">
    <property type="entry name" value="GLUTAMATE DECARBOXYLASE"/>
    <property type="match status" value="1"/>
</dbReference>
<proteinExistence type="inferred from homology"/>
<organism evidence="2 3">
    <name type="scientific">Lepidopterella palustris CBS 459.81</name>
    <dbReference type="NCBI Taxonomy" id="1314670"/>
    <lineage>
        <taxon>Eukaryota</taxon>
        <taxon>Fungi</taxon>
        <taxon>Dikarya</taxon>
        <taxon>Ascomycota</taxon>
        <taxon>Pezizomycotina</taxon>
        <taxon>Dothideomycetes</taxon>
        <taxon>Pleosporomycetidae</taxon>
        <taxon>Mytilinidiales</taxon>
        <taxon>Argynnaceae</taxon>
        <taxon>Lepidopterella</taxon>
    </lineage>
</organism>
<dbReference type="InterPro" id="IPR015424">
    <property type="entry name" value="PyrdxlP-dep_Trfase"/>
</dbReference>
<dbReference type="EMBL" id="KV745424">
    <property type="protein sequence ID" value="OCK74741.1"/>
    <property type="molecule type" value="Genomic_DNA"/>
</dbReference>
<gene>
    <name evidence="2" type="ORF">K432DRAFT_429859</name>
</gene>
<evidence type="ECO:0000313" key="2">
    <source>
        <dbReference type="EMBL" id="OCK74741.1"/>
    </source>
</evidence>